<keyword evidence="5" id="KW-0997">Cell inner membrane</keyword>
<dbReference type="PROSITE" id="PS00409">
    <property type="entry name" value="PROKAR_NTER_METHYL"/>
    <property type="match status" value="1"/>
</dbReference>
<keyword evidence="7 10" id="KW-1133">Transmembrane helix</keyword>
<evidence type="ECO:0000256" key="6">
    <source>
        <dbReference type="ARBA" id="ARBA00022692"/>
    </source>
</evidence>
<evidence type="ECO:0000256" key="2">
    <source>
        <dbReference type="ARBA" id="ARBA00021549"/>
    </source>
</evidence>
<evidence type="ECO:0000256" key="1">
    <source>
        <dbReference type="ARBA" id="ARBA00004377"/>
    </source>
</evidence>
<evidence type="ECO:0000256" key="9">
    <source>
        <dbReference type="ARBA" id="ARBA00030775"/>
    </source>
</evidence>
<organism evidence="11 12">
    <name type="scientific">Pseudobowmanella zhangzhouensis</name>
    <dbReference type="NCBI Taxonomy" id="1537679"/>
    <lineage>
        <taxon>Bacteria</taxon>
        <taxon>Pseudomonadati</taxon>
        <taxon>Pseudomonadota</taxon>
        <taxon>Gammaproteobacteria</taxon>
        <taxon>Alteromonadales</taxon>
        <taxon>Alteromonadaceae</taxon>
    </lineage>
</organism>
<dbReference type="InterPro" id="IPR045584">
    <property type="entry name" value="Pilin-like"/>
</dbReference>
<evidence type="ECO:0000313" key="11">
    <source>
        <dbReference type="EMBL" id="MFC6438636.1"/>
    </source>
</evidence>
<feature type="transmembrane region" description="Helical" evidence="10">
    <location>
        <begin position="7"/>
        <end position="31"/>
    </location>
</feature>
<sequence length="197" mass="22216">MSMRSRGFTLLEVLVVISMLVIMAATVMLSFGGSDDKREAIDDAARRFQVAFSMVSEYAILNQQMLGLHVSGRSYCFVYLDENQQWQPFEGDGLMREVTLPAGLSLELQLDDLPWLGDDNLFDDGIFDETLSFNQQEQEDKPQPPPQVLIMPSGEITPFRAKFDTNQPELQATEIAVVVDGMDEIPLKRQYANELSE</sequence>
<dbReference type="SUPFAM" id="SSF54523">
    <property type="entry name" value="Pili subunits"/>
    <property type="match status" value="1"/>
</dbReference>
<dbReference type="Gene3D" id="3.55.40.10">
    <property type="entry name" value="minor pseudopilin epsh domain"/>
    <property type="match status" value="1"/>
</dbReference>
<dbReference type="NCBIfam" id="TIGR02532">
    <property type="entry name" value="IV_pilin_GFxxxE"/>
    <property type="match status" value="1"/>
</dbReference>
<accession>A0ABW1XFU7</accession>
<dbReference type="PRINTS" id="PR00885">
    <property type="entry name" value="BCTERIALGSPH"/>
</dbReference>
<keyword evidence="6 10" id="KW-0812">Transmembrane</keyword>
<dbReference type="EMBL" id="JBHSUS010000001">
    <property type="protein sequence ID" value="MFC6438636.1"/>
    <property type="molecule type" value="Genomic_DNA"/>
</dbReference>
<evidence type="ECO:0000256" key="4">
    <source>
        <dbReference type="ARBA" id="ARBA00022481"/>
    </source>
</evidence>
<reference evidence="12" key="1">
    <citation type="journal article" date="2019" name="Int. J. Syst. Evol. Microbiol.">
        <title>The Global Catalogue of Microorganisms (GCM) 10K type strain sequencing project: providing services to taxonomists for standard genome sequencing and annotation.</title>
        <authorList>
            <consortium name="The Broad Institute Genomics Platform"/>
            <consortium name="The Broad Institute Genome Sequencing Center for Infectious Disease"/>
            <person name="Wu L."/>
            <person name="Ma J."/>
        </authorList>
    </citation>
    <scope>NUCLEOTIDE SEQUENCE [LARGE SCALE GENOMIC DNA]</scope>
    <source>
        <strain evidence="12">CGMCC 1.16031</strain>
    </source>
</reference>
<proteinExistence type="predicted"/>
<keyword evidence="4" id="KW-0488">Methylation</keyword>
<evidence type="ECO:0000256" key="8">
    <source>
        <dbReference type="ARBA" id="ARBA00023136"/>
    </source>
</evidence>
<name>A0ABW1XFU7_9ALTE</name>
<comment type="caution">
    <text evidence="11">The sequence shown here is derived from an EMBL/GenBank/DDBJ whole genome shotgun (WGS) entry which is preliminary data.</text>
</comment>
<evidence type="ECO:0000256" key="3">
    <source>
        <dbReference type="ARBA" id="ARBA00022475"/>
    </source>
</evidence>
<evidence type="ECO:0000313" key="12">
    <source>
        <dbReference type="Proteomes" id="UP001596364"/>
    </source>
</evidence>
<evidence type="ECO:0000256" key="5">
    <source>
        <dbReference type="ARBA" id="ARBA00022519"/>
    </source>
</evidence>
<dbReference type="InterPro" id="IPR012902">
    <property type="entry name" value="N_methyl_site"/>
</dbReference>
<comment type="subcellular location">
    <subcellularLocation>
        <location evidence="1">Cell inner membrane</location>
        <topology evidence="1">Single-pass membrane protein</topology>
    </subcellularLocation>
</comment>
<dbReference type="RefSeq" id="WP_131259478.1">
    <property type="nucleotide sequence ID" value="NZ_JBHSUS010000001.1"/>
</dbReference>
<keyword evidence="3" id="KW-1003">Cell membrane</keyword>
<keyword evidence="8 10" id="KW-0472">Membrane</keyword>
<keyword evidence="12" id="KW-1185">Reference proteome</keyword>
<evidence type="ECO:0000256" key="7">
    <source>
        <dbReference type="ARBA" id="ARBA00022989"/>
    </source>
</evidence>
<dbReference type="InterPro" id="IPR002416">
    <property type="entry name" value="T2SS_protein-GspH"/>
</dbReference>
<dbReference type="Proteomes" id="UP001596364">
    <property type="component" value="Unassembled WGS sequence"/>
</dbReference>
<dbReference type="Pfam" id="PF07963">
    <property type="entry name" value="N_methyl"/>
    <property type="match status" value="1"/>
</dbReference>
<dbReference type="NCBIfam" id="TIGR01708">
    <property type="entry name" value="typeII_sec_gspH"/>
    <property type="match status" value="1"/>
</dbReference>
<evidence type="ECO:0000256" key="10">
    <source>
        <dbReference type="SAM" id="Phobius"/>
    </source>
</evidence>
<gene>
    <name evidence="11" type="primary">gspH</name>
    <name evidence="11" type="ORF">ACFP85_00480</name>
</gene>
<dbReference type="InterPro" id="IPR049875">
    <property type="entry name" value="TypeII_GspH"/>
</dbReference>
<protein>
    <recommendedName>
        <fullName evidence="2">Type II secretion system protein H</fullName>
    </recommendedName>
    <alternativeName>
        <fullName evidence="9">General secretion pathway protein H</fullName>
    </alternativeName>
</protein>